<evidence type="ECO:0000313" key="2">
    <source>
        <dbReference type="EMBL" id="BDZ44602.1"/>
    </source>
</evidence>
<feature type="region of interest" description="Disordered" evidence="1">
    <location>
        <begin position="105"/>
        <end position="125"/>
    </location>
</feature>
<evidence type="ECO:0000256" key="1">
    <source>
        <dbReference type="SAM" id="MobiDB-lite"/>
    </source>
</evidence>
<keyword evidence="3" id="KW-1185">Reference proteome</keyword>
<name>A0ABM8G8S3_9MICO</name>
<evidence type="ECO:0000313" key="3">
    <source>
        <dbReference type="Proteomes" id="UP001321498"/>
    </source>
</evidence>
<protein>
    <submittedName>
        <fullName evidence="2">Uncharacterized protein</fullName>
    </submittedName>
</protein>
<organism evidence="2 3">
    <name type="scientific">Naasia aerilata</name>
    <dbReference type="NCBI Taxonomy" id="1162966"/>
    <lineage>
        <taxon>Bacteria</taxon>
        <taxon>Bacillati</taxon>
        <taxon>Actinomycetota</taxon>
        <taxon>Actinomycetes</taxon>
        <taxon>Micrococcales</taxon>
        <taxon>Microbacteriaceae</taxon>
        <taxon>Naasia</taxon>
    </lineage>
</organism>
<sequence length="139" mass="14180">MHRDLGIVRAGLDAEVAAGRAGLERVTAESGQRLELGRLAAGEPEPVRTLGGDEQGRAEAEGDREAARGQPECLARVLGGATSDPPTAPVSPISRPAVIAAAAADQSCSSSTRPLRSRPAATSKTAKCSRSWAGVVMPA</sequence>
<dbReference type="Proteomes" id="UP001321498">
    <property type="component" value="Chromosome"/>
</dbReference>
<proteinExistence type="predicted"/>
<reference evidence="3" key="1">
    <citation type="journal article" date="2019" name="Int. J. Syst. Evol. Microbiol.">
        <title>The Global Catalogue of Microorganisms (GCM) 10K type strain sequencing project: providing services to taxonomists for standard genome sequencing and annotation.</title>
        <authorList>
            <consortium name="The Broad Institute Genomics Platform"/>
            <consortium name="The Broad Institute Genome Sequencing Center for Infectious Disease"/>
            <person name="Wu L."/>
            <person name="Ma J."/>
        </authorList>
    </citation>
    <scope>NUCLEOTIDE SEQUENCE [LARGE SCALE GENOMIC DNA]</scope>
    <source>
        <strain evidence="3">NBRC 108725</strain>
    </source>
</reference>
<accession>A0ABM8G8S3</accession>
<feature type="compositionally biased region" description="Basic and acidic residues" evidence="1">
    <location>
        <begin position="54"/>
        <end position="67"/>
    </location>
</feature>
<gene>
    <name evidence="2" type="ORF">GCM10025866_05110</name>
</gene>
<feature type="region of interest" description="Disordered" evidence="1">
    <location>
        <begin position="34"/>
        <end position="69"/>
    </location>
</feature>
<dbReference type="EMBL" id="AP027731">
    <property type="protein sequence ID" value="BDZ44602.1"/>
    <property type="molecule type" value="Genomic_DNA"/>
</dbReference>